<dbReference type="Proteomes" id="UP000254764">
    <property type="component" value="Unassembled WGS sequence"/>
</dbReference>
<name>A0A376AKS6_9HYPH</name>
<evidence type="ECO:0000256" key="2">
    <source>
        <dbReference type="ARBA" id="ARBA00023125"/>
    </source>
</evidence>
<dbReference type="InterPro" id="IPR002577">
    <property type="entry name" value="HTH_HxlR"/>
</dbReference>
<dbReference type="EMBL" id="UEYP01000007">
    <property type="protein sequence ID" value="SSC68425.1"/>
    <property type="molecule type" value="Genomic_DNA"/>
</dbReference>
<dbReference type="InterPro" id="IPR036388">
    <property type="entry name" value="WH-like_DNA-bd_sf"/>
</dbReference>
<evidence type="ECO:0000256" key="3">
    <source>
        <dbReference type="ARBA" id="ARBA00023163"/>
    </source>
</evidence>
<feature type="domain" description="HTH hxlR-type" evidence="5">
    <location>
        <begin position="15"/>
        <end position="113"/>
    </location>
</feature>
<keyword evidence="7" id="KW-1185">Reference proteome</keyword>
<gene>
    <name evidence="6" type="ORF">RHIZ70_4133</name>
</gene>
<dbReference type="Gene3D" id="1.10.10.10">
    <property type="entry name" value="Winged helix-like DNA-binding domain superfamily/Winged helix DNA-binding domain"/>
    <property type="match status" value="1"/>
</dbReference>
<evidence type="ECO:0000313" key="6">
    <source>
        <dbReference type="EMBL" id="SSC68425.1"/>
    </source>
</evidence>
<dbReference type="AlphaFoldDB" id="A0A376AKS6"/>
<dbReference type="PANTHER" id="PTHR33204">
    <property type="entry name" value="TRANSCRIPTIONAL REGULATOR, MARR FAMILY"/>
    <property type="match status" value="1"/>
</dbReference>
<dbReference type="RefSeq" id="WP_115671024.1">
    <property type="nucleotide sequence ID" value="NZ_UEYP01000007.1"/>
</dbReference>
<dbReference type="SUPFAM" id="SSF46785">
    <property type="entry name" value="Winged helix' DNA-binding domain"/>
    <property type="match status" value="1"/>
</dbReference>
<evidence type="ECO:0000256" key="4">
    <source>
        <dbReference type="SAM" id="MobiDB-lite"/>
    </source>
</evidence>
<keyword evidence="2" id="KW-0238">DNA-binding</keyword>
<feature type="region of interest" description="Disordered" evidence="4">
    <location>
        <begin position="111"/>
        <end position="138"/>
    </location>
</feature>
<keyword evidence="1" id="KW-0805">Transcription regulation</keyword>
<organism evidence="6 7">
    <name type="scientific">Ciceribacter selenitireducens ATCC BAA-1503</name>
    <dbReference type="NCBI Taxonomy" id="1336235"/>
    <lineage>
        <taxon>Bacteria</taxon>
        <taxon>Pseudomonadati</taxon>
        <taxon>Pseudomonadota</taxon>
        <taxon>Alphaproteobacteria</taxon>
        <taxon>Hyphomicrobiales</taxon>
        <taxon>Rhizobiaceae</taxon>
        <taxon>Ciceribacter</taxon>
    </lineage>
</organism>
<dbReference type="Pfam" id="PF01638">
    <property type="entry name" value="HxlR"/>
    <property type="match status" value="1"/>
</dbReference>
<dbReference type="InterPro" id="IPR036390">
    <property type="entry name" value="WH_DNA-bd_sf"/>
</dbReference>
<evidence type="ECO:0000256" key="1">
    <source>
        <dbReference type="ARBA" id="ARBA00023015"/>
    </source>
</evidence>
<protein>
    <recommendedName>
        <fullName evidence="5">HTH hxlR-type domain-containing protein</fullName>
    </recommendedName>
</protein>
<accession>A0A376AKS6</accession>
<proteinExistence type="predicted"/>
<dbReference type="OrthoDB" id="9800350at2"/>
<dbReference type="GO" id="GO:0003677">
    <property type="term" value="F:DNA binding"/>
    <property type="evidence" value="ECO:0007669"/>
    <property type="project" value="UniProtKB-KW"/>
</dbReference>
<evidence type="ECO:0000313" key="7">
    <source>
        <dbReference type="Proteomes" id="UP000254764"/>
    </source>
</evidence>
<sequence>MPLKRRKNRTPTPLCPLSECMAVLGGAWTPNILWYLSSGPRRFSELRADIPLVSGKVITQRLRELEERGVISRTVMPTSPPSVEYKLTEHGQEFLPAIRAIVDVGYRLKAKQKGGTAPPSETVEVEGSPTDMELPAAV</sequence>
<keyword evidence="3" id="KW-0804">Transcription</keyword>
<reference evidence="7" key="1">
    <citation type="submission" date="2018-07" db="EMBL/GenBank/DDBJ databases">
        <authorList>
            <person name="Peiro R."/>
            <person name="Begona"/>
            <person name="Cbmso G."/>
            <person name="Lopez M."/>
            <person name="Gonzalez S."/>
        </authorList>
    </citation>
    <scope>NUCLEOTIDE SEQUENCE [LARGE SCALE GENOMIC DNA]</scope>
</reference>
<evidence type="ECO:0000259" key="5">
    <source>
        <dbReference type="PROSITE" id="PS51118"/>
    </source>
</evidence>
<dbReference type="PROSITE" id="PS51118">
    <property type="entry name" value="HTH_HXLR"/>
    <property type="match status" value="1"/>
</dbReference>